<evidence type="ECO:0000313" key="2">
    <source>
        <dbReference type="Proteomes" id="UP000182427"/>
    </source>
</evidence>
<sequence length="79" mass="8743">MPPTNVSRVMRKLALNPRAAQAARLHALKFLGTRMSFRCLEAIVSDKATPGRVAAYAARLYSLKAAQLQMKEQQTCPNN</sequence>
<evidence type="ECO:0000313" key="1">
    <source>
        <dbReference type="EMBL" id="SDE86430.1"/>
    </source>
</evidence>
<accession>A0A1G7GE73</accession>
<reference evidence="1 2" key="1">
    <citation type="submission" date="2016-10" db="EMBL/GenBank/DDBJ databases">
        <authorList>
            <person name="de Groot N.N."/>
        </authorList>
    </citation>
    <scope>NUCLEOTIDE SEQUENCE [LARGE SCALE GENOMIC DNA]</scope>
    <source>
        <strain evidence="1 2">GAS232</strain>
    </source>
</reference>
<dbReference type="AlphaFoldDB" id="A0A1G7GE73"/>
<name>A0A1G7GE73_9BACT</name>
<proteinExistence type="predicted"/>
<dbReference type="Proteomes" id="UP000182427">
    <property type="component" value="Chromosome I"/>
</dbReference>
<keyword evidence="2" id="KW-1185">Reference proteome</keyword>
<dbReference type="EMBL" id="LT629690">
    <property type="protein sequence ID" value="SDE86430.1"/>
    <property type="molecule type" value="Genomic_DNA"/>
</dbReference>
<protein>
    <submittedName>
        <fullName evidence="1">Uncharacterized protein</fullName>
    </submittedName>
</protein>
<organism evidence="1 2">
    <name type="scientific">Terriglobus roseus</name>
    <dbReference type="NCBI Taxonomy" id="392734"/>
    <lineage>
        <taxon>Bacteria</taxon>
        <taxon>Pseudomonadati</taxon>
        <taxon>Acidobacteriota</taxon>
        <taxon>Terriglobia</taxon>
        <taxon>Terriglobales</taxon>
        <taxon>Acidobacteriaceae</taxon>
        <taxon>Terriglobus</taxon>
    </lineage>
</organism>
<gene>
    <name evidence="1" type="ORF">SAMN05444167_0663</name>
</gene>